<accession>A0ABQ9VGI0</accession>
<comment type="caution">
    <text evidence="3">The sequence shown here is derived from an EMBL/GenBank/DDBJ whole genome shotgun (WGS) entry which is preliminary data.</text>
</comment>
<evidence type="ECO:0000256" key="2">
    <source>
        <dbReference type="SAM" id="SignalP"/>
    </source>
</evidence>
<name>A0ABQ9VGI0_SAGOE</name>
<keyword evidence="4" id="KW-1185">Reference proteome</keyword>
<feature type="compositionally biased region" description="Acidic residues" evidence="1">
    <location>
        <begin position="59"/>
        <end position="73"/>
    </location>
</feature>
<dbReference type="EMBL" id="JASSZA010000006">
    <property type="protein sequence ID" value="KAK2108276.1"/>
    <property type="molecule type" value="Genomic_DNA"/>
</dbReference>
<sequence length="252" mass="28334">MAACCVVWSLPLRPTQGWLALGLLYQEYRDKSTLQEIETRRQQDAEIQDSADGSPAGEDTPEEEEEEEEEEELASPPEKKALPQICLLSNPHSRFNLWQDLPEIRSSGVLEILQPEEIKLQELTPSIEHLKRCCLMTARSEFSTLRYHRWVYPSRVNATALGNADLTSHTSDFSFTMNGAATSEGLITVDCRGPPRLRLLSCPAESGKRLDFDILLTYTCEDSGQTLVDFDGAYTSVSFSTFSSSLLPFYRV</sequence>
<feature type="chain" id="PRO_5045278905" evidence="2">
    <location>
        <begin position="18"/>
        <end position="252"/>
    </location>
</feature>
<evidence type="ECO:0000256" key="1">
    <source>
        <dbReference type="SAM" id="MobiDB-lite"/>
    </source>
</evidence>
<dbReference type="PANTHER" id="PTHR12845:SF8">
    <property type="entry name" value="EPHEXIN-1"/>
    <property type="match status" value="1"/>
</dbReference>
<reference evidence="3 4" key="1">
    <citation type="submission" date="2023-05" db="EMBL/GenBank/DDBJ databases">
        <title>B98-5 Cell Line De Novo Hybrid Assembly: An Optical Mapping Approach.</title>
        <authorList>
            <person name="Kananen K."/>
            <person name="Auerbach J.A."/>
            <person name="Kautto E."/>
            <person name="Blachly J.S."/>
        </authorList>
    </citation>
    <scope>NUCLEOTIDE SEQUENCE [LARGE SCALE GENOMIC DNA]</scope>
    <source>
        <strain evidence="3">B95-8</strain>
        <tissue evidence="3">Cell line</tissue>
    </source>
</reference>
<organism evidence="3 4">
    <name type="scientific">Saguinus oedipus</name>
    <name type="common">Cotton-top tamarin</name>
    <name type="synonym">Oedipomidas oedipus</name>
    <dbReference type="NCBI Taxonomy" id="9490"/>
    <lineage>
        <taxon>Eukaryota</taxon>
        <taxon>Metazoa</taxon>
        <taxon>Chordata</taxon>
        <taxon>Craniata</taxon>
        <taxon>Vertebrata</taxon>
        <taxon>Euteleostomi</taxon>
        <taxon>Mammalia</taxon>
        <taxon>Eutheria</taxon>
        <taxon>Euarchontoglires</taxon>
        <taxon>Primates</taxon>
        <taxon>Haplorrhini</taxon>
        <taxon>Platyrrhini</taxon>
        <taxon>Cebidae</taxon>
        <taxon>Callitrichinae</taxon>
        <taxon>Saguinus</taxon>
    </lineage>
</organism>
<dbReference type="Proteomes" id="UP001266305">
    <property type="component" value="Unassembled WGS sequence"/>
</dbReference>
<proteinExistence type="predicted"/>
<keyword evidence="2" id="KW-0732">Signal</keyword>
<evidence type="ECO:0000313" key="3">
    <source>
        <dbReference type="EMBL" id="KAK2108276.1"/>
    </source>
</evidence>
<gene>
    <name evidence="3" type="ORF">P7K49_013441</name>
</gene>
<evidence type="ECO:0000313" key="4">
    <source>
        <dbReference type="Proteomes" id="UP001266305"/>
    </source>
</evidence>
<dbReference type="InterPro" id="IPR047271">
    <property type="entry name" value="Ephexin-like"/>
</dbReference>
<protein>
    <submittedName>
        <fullName evidence="3">Uncharacterized protein</fullName>
    </submittedName>
</protein>
<feature type="signal peptide" evidence="2">
    <location>
        <begin position="1"/>
        <end position="17"/>
    </location>
</feature>
<feature type="region of interest" description="Disordered" evidence="1">
    <location>
        <begin position="36"/>
        <end position="80"/>
    </location>
</feature>
<dbReference type="PANTHER" id="PTHR12845">
    <property type="entry name" value="GUANINE NUCLEOTIDE EXCHANGE FACTOR"/>
    <property type="match status" value="1"/>
</dbReference>